<reference evidence="1" key="1">
    <citation type="journal article" date="2021" name="Sci. Adv.">
        <title>The American lobster genome reveals insights on longevity, neural, and immune adaptations.</title>
        <authorList>
            <person name="Polinski J.M."/>
            <person name="Zimin A.V."/>
            <person name="Clark K.F."/>
            <person name="Kohn A.B."/>
            <person name="Sadowski N."/>
            <person name="Timp W."/>
            <person name="Ptitsyn A."/>
            <person name="Khanna P."/>
            <person name="Romanova D.Y."/>
            <person name="Williams P."/>
            <person name="Greenwood S.J."/>
            <person name="Moroz L.L."/>
            <person name="Walt D.R."/>
            <person name="Bodnar A.G."/>
        </authorList>
    </citation>
    <scope>NUCLEOTIDE SEQUENCE</scope>
    <source>
        <strain evidence="1">GMGI-L3</strain>
    </source>
</reference>
<evidence type="ECO:0000313" key="2">
    <source>
        <dbReference type="Proteomes" id="UP000747542"/>
    </source>
</evidence>
<dbReference type="AlphaFoldDB" id="A0A8J5N097"/>
<keyword evidence="2" id="KW-1185">Reference proteome</keyword>
<accession>A0A8J5N097</accession>
<dbReference type="EMBL" id="JAHLQT010014894">
    <property type="protein sequence ID" value="KAG7169986.1"/>
    <property type="molecule type" value="Genomic_DNA"/>
</dbReference>
<proteinExistence type="predicted"/>
<comment type="caution">
    <text evidence="1">The sequence shown here is derived from an EMBL/GenBank/DDBJ whole genome shotgun (WGS) entry which is preliminary data.</text>
</comment>
<gene>
    <name evidence="1" type="ORF">Hamer_G012202</name>
</gene>
<name>A0A8J5N097_HOMAM</name>
<evidence type="ECO:0000313" key="1">
    <source>
        <dbReference type="EMBL" id="KAG7169986.1"/>
    </source>
</evidence>
<dbReference type="Proteomes" id="UP000747542">
    <property type="component" value="Unassembled WGS sequence"/>
</dbReference>
<sequence>MNLLSNTYNLSSASSGNGDSILITAMTYSHLVAMKYHNGGKQCKLADWCYGGVMRETLPMCLLKLHTKMHHCFSLLLYTPCEGKVFLLSR</sequence>
<protein>
    <submittedName>
        <fullName evidence="1">Uncharacterized protein</fullName>
    </submittedName>
</protein>
<organism evidence="1 2">
    <name type="scientific">Homarus americanus</name>
    <name type="common">American lobster</name>
    <dbReference type="NCBI Taxonomy" id="6706"/>
    <lineage>
        <taxon>Eukaryota</taxon>
        <taxon>Metazoa</taxon>
        <taxon>Ecdysozoa</taxon>
        <taxon>Arthropoda</taxon>
        <taxon>Crustacea</taxon>
        <taxon>Multicrustacea</taxon>
        <taxon>Malacostraca</taxon>
        <taxon>Eumalacostraca</taxon>
        <taxon>Eucarida</taxon>
        <taxon>Decapoda</taxon>
        <taxon>Pleocyemata</taxon>
        <taxon>Astacidea</taxon>
        <taxon>Nephropoidea</taxon>
        <taxon>Nephropidae</taxon>
        <taxon>Homarus</taxon>
    </lineage>
</organism>